<sequence>MPVFMDHSEAETDKSMARAFARERAALADERAAVAEERASLAKARAALAKEQAAFAAERAAVAEERASIAKPTAAFAADRTGYQSHGKQDKAGYERRIEPNSPTRMLVSPKSGSRRKCSSAKKIKKKKTAFAKDRAYYGGERDRASFAEGGEMEGTSSGDKKAISAEERKPNRPRFADNRARFLEDRKSNKAASAEDKVGYERQMELQKTVPGIVNAGIASKQQQYRNDRQTSFLGDFNKDDNCKSRGYEPHAAKRTKTAPDEVETYTSGGTMVGLAEDPNGDDSMGMGNFGGIGCRLCSDRGRDDACGTPTVNGYNITELEYEHRL</sequence>
<dbReference type="Proteomes" id="UP000326924">
    <property type="component" value="Unassembled WGS sequence"/>
</dbReference>
<gene>
    <name evidence="2" type="ORF">FN846DRAFT_890793</name>
</gene>
<feature type="region of interest" description="Disordered" evidence="1">
    <location>
        <begin position="246"/>
        <end position="271"/>
    </location>
</feature>
<name>A0A5J5EUL7_9PEZI</name>
<comment type="caution">
    <text evidence="2">The sequence shown here is derived from an EMBL/GenBank/DDBJ whole genome shotgun (WGS) entry which is preliminary data.</text>
</comment>
<dbReference type="InParanoid" id="A0A5J5EUL7"/>
<reference evidence="2 3" key="1">
    <citation type="submission" date="2019-09" db="EMBL/GenBank/DDBJ databases">
        <title>Draft genome of the ectomycorrhizal ascomycete Sphaerosporella brunnea.</title>
        <authorList>
            <consortium name="DOE Joint Genome Institute"/>
            <person name="Benucci G.M."/>
            <person name="Marozzi G."/>
            <person name="Antonielli L."/>
            <person name="Sanchez S."/>
            <person name="Marco P."/>
            <person name="Wang X."/>
            <person name="Falini L.B."/>
            <person name="Barry K."/>
            <person name="Haridas S."/>
            <person name="Lipzen A."/>
            <person name="Labutti K."/>
            <person name="Grigoriev I.V."/>
            <person name="Murat C."/>
            <person name="Martin F."/>
            <person name="Albertini E."/>
            <person name="Donnini D."/>
            <person name="Bonito G."/>
        </authorList>
    </citation>
    <scope>NUCLEOTIDE SEQUENCE [LARGE SCALE GENOMIC DNA]</scope>
    <source>
        <strain evidence="2 3">Sb_GMNB300</strain>
    </source>
</reference>
<feature type="compositionally biased region" description="Basic residues" evidence="1">
    <location>
        <begin position="113"/>
        <end position="127"/>
    </location>
</feature>
<feature type="compositionally biased region" description="Basic and acidic residues" evidence="1">
    <location>
        <begin position="159"/>
        <end position="198"/>
    </location>
</feature>
<accession>A0A5J5EUL7</accession>
<evidence type="ECO:0000256" key="1">
    <source>
        <dbReference type="SAM" id="MobiDB-lite"/>
    </source>
</evidence>
<keyword evidence="3" id="KW-1185">Reference proteome</keyword>
<feature type="compositionally biased region" description="Basic and acidic residues" evidence="1">
    <location>
        <begin position="87"/>
        <end position="99"/>
    </location>
</feature>
<organism evidence="2 3">
    <name type="scientific">Sphaerosporella brunnea</name>
    <dbReference type="NCBI Taxonomy" id="1250544"/>
    <lineage>
        <taxon>Eukaryota</taxon>
        <taxon>Fungi</taxon>
        <taxon>Dikarya</taxon>
        <taxon>Ascomycota</taxon>
        <taxon>Pezizomycotina</taxon>
        <taxon>Pezizomycetes</taxon>
        <taxon>Pezizales</taxon>
        <taxon>Pyronemataceae</taxon>
        <taxon>Sphaerosporella</taxon>
    </lineage>
</organism>
<evidence type="ECO:0000313" key="3">
    <source>
        <dbReference type="Proteomes" id="UP000326924"/>
    </source>
</evidence>
<evidence type="ECO:0000313" key="2">
    <source>
        <dbReference type="EMBL" id="KAA8904609.1"/>
    </source>
</evidence>
<dbReference type="EMBL" id="VXIS01000106">
    <property type="protein sequence ID" value="KAA8904609.1"/>
    <property type="molecule type" value="Genomic_DNA"/>
</dbReference>
<feature type="region of interest" description="Disordered" evidence="1">
    <location>
        <begin position="142"/>
        <end position="198"/>
    </location>
</feature>
<dbReference type="AlphaFoldDB" id="A0A5J5EUL7"/>
<feature type="region of interest" description="Disordered" evidence="1">
    <location>
        <begin position="79"/>
        <end position="127"/>
    </location>
</feature>
<protein>
    <submittedName>
        <fullName evidence="2">Uncharacterized protein</fullName>
    </submittedName>
</protein>
<proteinExistence type="predicted"/>